<keyword evidence="2" id="KW-1185">Reference proteome</keyword>
<reference evidence="1" key="1">
    <citation type="journal article" date="2023" name="Genome Biol. Evol.">
        <title>Long-read-based Genome Assembly of Drosophila gunungcola Reveals Fewer Chemosensory Genes in Flower-breeding Species.</title>
        <authorList>
            <person name="Negi A."/>
            <person name="Liao B.Y."/>
            <person name="Yeh S.D."/>
        </authorList>
    </citation>
    <scope>NUCLEOTIDE SEQUENCE</scope>
    <source>
        <strain evidence="1">Sukarami</strain>
    </source>
</reference>
<comment type="caution">
    <text evidence="1">The sequence shown here is derived from an EMBL/GenBank/DDBJ whole genome shotgun (WGS) entry which is preliminary data.</text>
</comment>
<evidence type="ECO:0000313" key="2">
    <source>
        <dbReference type="Proteomes" id="UP001059596"/>
    </source>
</evidence>
<evidence type="ECO:0000313" key="1">
    <source>
        <dbReference type="EMBL" id="KAI8043446.1"/>
    </source>
</evidence>
<gene>
    <name evidence="1" type="ORF">M5D96_004778</name>
</gene>
<accession>A0A9Q0BTD0</accession>
<protein>
    <submittedName>
        <fullName evidence="1">Uncharacterized protein</fullName>
    </submittedName>
</protein>
<organism evidence="1 2">
    <name type="scientific">Drosophila gunungcola</name>
    <name type="common">fruit fly</name>
    <dbReference type="NCBI Taxonomy" id="103775"/>
    <lineage>
        <taxon>Eukaryota</taxon>
        <taxon>Metazoa</taxon>
        <taxon>Ecdysozoa</taxon>
        <taxon>Arthropoda</taxon>
        <taxon>Hexapoda</taxon>
        <taxon>Insecta</taxon>
        <taxon>Pterygota</taxon>
        <taxon>Neoptera</taxon>
        <taxon>Endopterygota</taxon>
        <taxon>Diptera</taxon>
        <taxon>Brachycera</taxon>
        <taxon>Muscomorpha</taxon>
        <taxon>Ephydroidea</taxon>
        <taxon>Drosophilidae</taxon>
        <taxon>Drosophila</taxon>
        <taxon>Sophophora</taxon>
    </lineage>
</organism>
<dbReference type="Proteomes" id="UP001059596">
    <property type="component" value="Unassembled WGS sequence"/>
</dbReference>
<proteinExistence type="predicted"/>
<dbReference type="AlphaFoldDB" id="A0A9Q0BTD0"/>
<sequence>MERYVDIHFKEDLMVIEKKFNMLLGASDPGDLKNLGEQNDFEMEEKKENVSRDPTVNPLNFNGLYEISTGADINGNFLDFPDLSQPLPNVSIREQLRLASANRGKVVDWQRNHQKRLEEIWHSQSCGDT</sequence>
<name>A0A9Q0BTD0_9MUSC</name>
<dbReference type="EMBL" id="JAMKOV010000002">
    <property type="protein sequence ID" value="KAI8043446.1"/>
    <property type="molecule type" value="Genomic_DNA"/>
</dbReference>